<comment type="caution">
    <text evidence="4">The sequence shown here is derived from an EMBL/GenBank/DDBJ whole genome shotgun (WGS) entry which is preliminary data.</text>
</comment>
<organism evidence="4 5">
    <name type="scientific">Ilex paraguariensis</name>
    <name type="common">yerba mate</name>
    <dbReference type="NCBI Taxonomy" id="185542"/>
    <lineage>
        <taxon>Eukaryota</taxon>
        <taxon>Viridiplantae</taxon>
        <taxon>Streptophyta</taxon>
        <taxon>Embryophyta</taxon>
        <taxon>Tracheophyta</taxon>
        <taxon>Spermatophyta</taxon>
        <taxon>Magnoliopsida</taxon>
        <taxon>eudicotyledons</taxon>
        <taxon>Gunneridae</taxon>
        <taxon>Pentapetalae</taxon>
        <taxon>asterids</taxon>
        <taxon>campanulids</taxon>
        <taxon>Aquifoliales</taxon>
        <taxon>Aquifoliaceae</taxon>
        <taxon>Ilex</taxon>
    </lineage>
</organism>
<evidence type="ECO:0000313" key="3">
    <source>
        <dbReference type="EMBL" id="CAK9171543.1"/>
    </source>
</evidence>
<feature type="domain" description="Expansin-like EG45" evidence="2">
    <location>
        <begin position="2"/>
        <end position="93"/>
    </location>
</feature>
<dbReference type="PROSITE" id="PS50842">
    <property type="entry name" value="EXPANSIN_EG45"/>
    <property type="match status" value="1"/>
</dbReference>
<dbReference type="InterPro" id="IPR007112">
    <property type="entry name" value="Expansin/allergen_DPBB_dom"/>
</dbReference>
<accession>A0ABC8USW3</accession>
<protein>
    <recommendedName>
        <fullName evidence="2">Expansin-like EG45 domain-containing protein</fullName>
    </recommendedName>
</protein>
<dbReference type="Proteomes" id="UP001642360">
    <property type="component" value="Unassembled WGS sequence"/>
</dbReference>
<keyword evidence="1" id="KW-0472">Membrane</keyword>
<dbReference type="Gene3D" id="2.40.40.10">
    <property type="entry name" value="RlpA-like domain"/>
    <property type="match status" value="1"/>
</dbReference>
<dbReference type="AlphaFoldDB" id="A0ABC8USW3"/>
<gene>
    <name evidence="3" type="ORF">ILEXP_LOCUS41116</name>
    <name evidence="4" type="ORF">ILEXP_LOCUS54450</name>
</gene>
<proteinExistence type="predicted"/>
<reference evidence="4 5" key="1">
    <citation type="submission" date="2024-02" db="EMBL/GenBank/DDBJ databases">
        <authorList>
            <person name="Vignale AGUSTIN F."/>
            <person name="Sosa J E."/>
            <person name="Modenutti C."/>
        </authorList>
    </citation>
    <scope>NUCLEOTIDE SEQUENCE [LARGE SCALE GENOMIC DNA]</scope>
</reference>
<keyword evidence="1" id="KW-1133">Transmembrane helix</keyword>
<keyword evidence="1" id="KW-0812">Transmembrane</keyword>
<dbReference type="InterPro" id="IPR009009">
    <property type="entry name" value="RlpA-like_DPBB"/>
</dbReference>
<name>A0ABC8USW3_9AQUA</name>
<dbReference type="Pfam" id="PF03330">
    <property type="entry name" value="DPBB_1"/>
    <property type="match status" value="1"/>
</dbReference>
<evidence type="ECO:0000259" key="2">
    <source>
        <dbReference type="PROSITE" id="PS50842"/>
    </source>
</evidence>
<dbReference type="SMART" id="SM00837">
    <property type="entry name" value="DPBB_1"/>
    <property type="match status" value="1"/>
</dbReference>
<feature type="transmembrane region" description="Helical" evidence="1">
    <location>
        <begin position="122"/>
        <end position="143"/>
    </location>
</feature>
<sequence>MATKCNGNRQDQFPPGNLFVAVSEGLWDNGAACGRRFRLRCLSGHNRPCKGGTVDVRVVDFCPKRPCPSNILMSNDAFAALSHSQKAKINVEFIQYTIILLLLLLRISVIIVTSIFHAMSKLGFIIFTGFDMNHGIILLSSLARLSWQIGMFKN</sequence>
<keyword evidence="5" id="KW-1185">Reference proteome</keyword>
<dbReference type="PANTHER" id="PTHR47480:SF6">
    <property type="entry name" value="EXPANSIN-LIKE EG45 DOMAIN-CONTAINING PROTEIN"/>
    <property type="match status" value="1"/>
</dbReference>
<evidence type="ECO:0000313" key="5">
    <source>
        <dbReference type="Proteomes" id="UP001642360"/>
    </source>
</evidence>
<feature type="transmembrane region" description="Helical" evidence="1">
    <location>
        <begin position="93"/>
        <end position="116"/>
    </location>
</feature>
<dbReference type="EMBL" id="CAUOFW020005780">
    <property type="protein sequence ID" value="CAK9171543.1"/>
    <property type="molecule type" value="Genomic_DNA"/>
</dbReference>
<dbReference type="EMBL" id="CAUOFW020008858">
    <property type="protein sequence ID" value="CAK9184157.1"/>
    <property type="molecule type" value="Genomic_DNA"/>
</dbReference>
<dbReference type="SUPFAM" id="SSF50685">
    <property type="entry name" value="Barwin-like endoglucanases"/>
    <property type="match status" value="1"/>
</dbReference>
<dbReference type="CDD" id="cd22269">
    <property type="entry name" value="DPBB_EG45-like"/>
    <property type="match status" value="1"/>
</dbReference>
<evidence type="ECO:0000313" key="4">
    <source>
        <dbReference type="EMBL" id="CAK9184157.1"/>
    </source>
</evidence>
<dbReference type="PANTHER" id="PTHR47480">
    <property type="entry name" value="EG45-LIKE DOMAIN CONTAINING PROTEIN"/>
    <property type="match status" value="1"/>
</dbReference>
<evidence type="ECO:0000256" key="1">
    <source>
        <dbReference type="SAM" id="Phobius"/>
    </source>
</evidence>
<dbReference type="InterPro" id="IPR036908">
    <property type="entry name" value="RlpA-like_sf"/>
</dbReference>